<evidence type="ECO:0000256" key="7">
    <source>
        <dbReference type="ARBA" id="ARBA00023004"/>
    </source>
</evidence>
<dbReference type="Proteomes" id="UP001161325">
    <property type="component" value="Unassembled WGS sequence"/>
</dbReference>
<dbReference type="Pfam" id="PF01568">
    <property type="entry name" value="Molydop_binding"/>
    <property type="match status" value="1"/>
</dbReference>
<sequence>MSTETGSAGVKRRDFLKVLGATGAATTLVGCTSENVGKLIPYVVSPDQTVPGVSNYYATVCREGLEPVGVLAEVRDGRVIKLEGNPQHPGNRGALGARGQSAVQGLYNPDRYRAPMVRQGGKLVATTWDKALAQLSQKLGEVRSRGTAGTAAFINQHELGSFPAFLDQWLGALGMPPHLAYDAEQPLAVIAAHRAAYGTAWPKFDFNAARLVVSFGADFLDGWGQSTAYQVDWGDARAKLEGAPRAIYIGPRRSLTGLNADQWIPAKAGTELAIANMLRGQATAAQVAQQTGVEQAVLERLAQEVTAAGNGLLALAGATAANANELAAAVAGLNTSAGSVGTTVRPDQALAAIDRLNSYADLRGLVERMNGGQVALAFVRGANPAYSTPKQLGFAAAFAKVPYKVSFSSYPDETSELCDLILPDHHALESWGDAEAGSGRIAIQQPVMEPVFDTRQTADVLLALGRADQTTAARYPQRTYREWLMARVAGGAAAWTAAAPTGTIAGSVLASAAPARAATAQRLAPALDTTAGDFTLVVYPSAVLGADGRGANKPWLQELPDPVSKVCWQSWVELHPSTAHRLGIERGDHVTITTAAGSFTAPAYLYLGIRPDTVAIATGQGHTAYGRYAKGIGSSAYDVLPSGEDVSGGLVLTATRARVAKAGAHSDLVSTEGSARQHGRGIGRAVLVSELGTLNAPEIRQESATRGDEAVGGVAPGSGASAEHTADTKTGEHGPEIPGEPSVAFLPGLRSPVANDAQGQYGDPTSKDKGLNDPNHPTGMAKRRWAMTIDLARCTGCSACVTACYSENNLPTVGAPWQGRALAPGVWDERPGANILKGREMNWIRLERYFEGADNAETAFEPDFDTRFVPMLCQHCGNAPCEPVCPVYATYHAPDGLNVQVYNRCVGTRYCSNNCPYKVRYFNWFGYGEPDRRQYAWPEPLHWQLNPDVTVRGKGVMEKCTFCVQRIREAENRAKLENRELQADEFTTACAQACPSRAITFGDAADPNWSVAQLAVDRRSYHVFEELNTYTAVVYLKKVNHPAPGAPATA</sequence>
<comment type="similarity">
    <text evidence="1">Belongs to the prokaryotic molybdopterin-containing oxidoreductase family.</text>
</comment>
<dbReference type="RefSeq" id="WP_284352070.1">
    <property type="nucleotide sequence ID" value="NZ_BRXS01000006.1"/>
</dbReference>
<dbReference type="GO" id="GO:0046872">
    <property type="term" value="F:metal ion binding"/>
    <property type="evidence" value="ECO:0007669"/>
    <property type="project" value="UniProtKB-KW"/>
</dbReference>
<dbReference type="SUPFAM" id="SSF50692">
    <property type="entry name" value="ADC-like"/>
    <property type="match status" value="1"/>
</dbReference>
<evidence type="ECO:0000256" key="6">
    <source>
        <dbReference type="ARBA" id="ARBA00023002"/>
    </source>
</evidence>
<dbReference type="Pfam" id="PF13247">
    <property type="entry name" value="Fer4_11"/>
    <property type="match status" value="1"/>
</dbReference>
<dbReference type="Gene3D" id="3.40.228.10">
    <property type="entry name" value="Dimethylsulfoxide Reductase, domain 2"/>
    <property type="match status" value="2"/>
</dbReference>
<dbReference type="InterPro" id="IPR006657">
    <property type="entry name" value="MoPterin_dinucl-bd_dom"/>
</dbReference>
<feature type="domain" description="4Fe-4S Mo/W bis-MGD-type" evidence="11">
    <location>
        <begin position="54"/>
        <end position="110"/>
    </location>
</feature>
<evidence type="ECO:0000256" key="3">
    <source>
        <dbReference type="ARBA" id="ARBA00022505"/>
    </source>
</evidence>
<keyword evidence="2" id="KW-0004">4Fe-4S</keyword>
<dbReference type="Gene3D" id="2.40.40.20">
    <property type="match status" value="1"/>
</dbReference>
<dbReference type="SUPFAM" id="SSF53706">
    <property type="entry name" value="Formate dehydrogenase/DMSO reductase, domains 1-3"/>
    <property type="match status" value="1"/>
</dbReference>
<keyword evidence="6" id="KW-0560">Oxidoreductase</keyword>
<feature type="domain" description="4Fe-4S ferredoxin-type" evidence="10">
    <location>
        <begin position="864"/>
        <end position="895"/>
    </location>
</feature>
<accession>A0AA37Q6V9</accession>
<feature type="region of interest" description="Disordered" evidence="9">
    <location>
        <begin position="700"/>
        <end position="779"/>
    </location>
</feature>
<dbReference type="AlphaFoldDB" id="A0AA37Q6V9"/>
<keyword evidence="4" id="KW-0479">Metal-binding</keyword>
<dbReference type="InterPro" id="IPR006963">
    <property type="entry name" value="Mopterin_OxRdtase_4Fe-4S_dom"/>
</dbReference>
<evidence type="ECO:0000256" key="1">
    <source>
        <dbReference type="ARBA" id="ARBA00010312"/>
    </source>
</evidence>
<dbReference type="Gene3D" id="3.40.50.740">
    <property type="match status" value="1"/>
</dbReference>
<name>A0AA37Q6V9_9BACT</name>
<evidence type="ECO:0000259" key="11">
    <source>
        <dbReference type="PROSITE" id="PS51669"/>
    </source>
</evidence>
<keyword evidence="7" id="KW-0408">Iron</keyword>
<dbReference type="InterPro" id="IPR006656">
    <property type="entry name" value="Mopterin_OxRdtase"/>
</dbReference>
<evidence type="ECO:0000313" key="12">
    <source>
        <dbReference type="EMBL" id="GLC27634.1"/>
    </source>
</evidence>
<dbReference type="EMBL" id="BRXS01000006">
    <property type="protein sequence ID" value="GLC27634.1"/>
    <property type="molecule type" value="Genomic_DNA"/>
</dbReference>
<feature type="compositionally biased region" description="Basic and acidic residues" evidence="9">
    <location>
        <begin position="700"/>
        <end position="709"/>
    </location>
</feature>
<dbReference type="PANTHER" id="PTHR43742">
    <property type="entry name" value="TRIMETHYLAMINE-N-OXIDE REDUCTASE"/>
    <property type="match status" value="1"/>
</dbReference>
<evidence type="ECO:0000313" key="13">
    <source>
        <dbReference type="Proteomes" id="UP001161325"/>
    </source>
</evidence>
<organism evidence="12 13">
    <name type="scientific">Roseisolibacter agri</name>
    <dbReference type="NCBI Taxonomy" id="2014610"/>
    <lineage>
        <taxon>Bacteria</taxon>
        <taxon>Pseudomonadati</taxon>
        <taxon>Gemmatimonadota</taxon>
        <taxon>Gemmatimonadia</taxon>
        <taxon>Gemmatimonadales</taxon>
        <taxon>Gemmatimonadaceae</taxon>
        <taxon>Roseisolibacter</taxon>
    </lineage>
</organism>
<dbReference type="Gene3D" id="3.30.2070.10">
    <property type="entry name" value="Formate dehydrogenase/DMSO reductase"/>
    <property type="match status" value="1"/>
</dbReference>
<keyword evidence="3" id="KW-0500">Molybdenum</keyword>
<dbReference type="InterPro" id="IPR006311">
    <property type="entry name" value="TAT_signal"/>
</dbReference>
<gene>
    <name evidence="12" type="ORF">rosag_41470</name>
</gene>
<dbReference type="InterPro" id="IPR017896">
    <property type="entry name" value="4Fe4S_Fe-S-bd"/>
</dbReference>
<dbReference type="SUPFAM" id="SSF54862">
    <property type="entry name" value="4Fe-4S ferredoxins"/>
    <property type="match status" value="1"/>
</dbReference>
<evidence type="ECO:0000256" key="4">
    <source>
        <dbReference type="ARBA" id="ARBA00022723"/>
    </source>
</evidence>
<evidence type="ECO:0000256" key="5">
    <source>
        <dbReference type="ARBA" id="ARBA00022729"/>
    </source>
</evidence>
<dbReference type="Gene3D" id="3.30.200.210">
    <property type="match status" value="1"/>
</dbReference>
<feature type="domain" description="4Fe-4S ferredoxin-type" evidence="10">
    <location>
        <begin position="785"/>
        <end position="815"/>
    </location>
</feature>
<evidence type="ECO:0000259" key="10">
    <source>
        <dbReference type="PROSITE" id="PS51379"/>
    </source>
</evidence>
<keyword evidence="13" id="KW-1185">Reference proteome</keyword>
<dbReference type="PANTHER" id="PTHR43742:SF9">
    <property type="entry name" value="TETRATHIONATE REDUCTASE SUBUNIT A"/>
    <property type="match status" value="1"/>
</dbReference>
<dbReference type="PROSITE" id="PS51669">
    <property type="entry name" value="4FE4S_MOW_BIS_MGD"/>
    <property type="match status" value="1"/>
</dbReference>
<dbReference type="SMART" id="SM00926">
    <property type="entry name" value="Molybdop_Fe4S4"/>
    <property type="match status" value="1"/>
</dbReference>
<feature type="compositionally biased region" description="Low complexity" evidence="9">
    <location>
        <begin position="711"/>
        <end position="722"/>
    </location>
</feature>
<dbReference type="CDD" id="cd10551">
    <property type="entry name" value="PsrB"/>
    <property type="match status" value="1"/>
</dbReference>
<evidence type="ECO:0000256" key="2">
    <source>
        <dbReference type="ARBA" id="ARBA00022485"/>
    </source>
</evidence>
<keyword evidence="8" id="KW-0411">Iron-sulfur</keyword>
<dbReference type="Gene3D" id="3.30.70.20">
    <property type="match status" value="2"/>
</dbReference>
<dbReference type="PROSITE" id="PS51379">
    <property type="entry name" value="4FE4S_FER_2"/>
    <property type="match status" value="2"/>
</dbReference>
<evidence type="ECO:0000256" key="8">
    <source>
        <dbReference type="ARBA" id="ARBA00023014"/>
    </source>
</evidence>
<dbReference type="GO" id="GO:0016491">
    <property type="term" value="F:oxidoreductase activity"/>
    <property type="evidence" value="ECO:0007669"/>
    <property type="project" value="UniProtKB-KW"/>
</dbReference>
<dbReference type="GO" id="GO:0043546">
    <property type="term" value="F:molybdopterin cofactor binding"/>
    <property type="evidence" value="ECO:0007669"/>
    <property type="project" value="InterPro"/>
</dbReference>
<dbReference type="Pfam" id="PF04879">
    <property type="entry name" value="Molybdop_Fe4S4"/>
    <property type="match status" value="1"/>
</dbReference>
<comment type="caution">
    <text evidence="12">The sequence shown here is derived from an EMBL/GenBank/DDBJ whole genome shotgun (WGS) entry which is preliminary data.</text>
</comment>
<dbReference type="GO" id="GO:0051539">
    <property type="term" value="F:4 iron, 4 sulfur cluster binding"/>
    <property type="evidence" value="ECO:0007669"/>
    <property type="project" value="UniProtKB-KW"/>
</dbReference>
<feature type="compositionally biased region" description="Basic and acidic residues" evidence="9">
    <location>
        <begin position="724"/>
        <end position="735"/>
    </location>
</feature>
<dbReference type="InterPro" id="IPR009010">
    <property type="entry name" value="Asp_de-COase-like_dom_sf"/>
</dbReference>
<proteinExistence type="inferred from homology"/>
<dbReference type="Pfam" id="PF00384">
    <property type="entry name" value="Molybdopterin"/>
    <property type="match status" value="1"/>
</dbReference>
<dbReference type="PROSITE" id="PS51318">
    <property type="entry name" value="TAT"/>
    <property type="match status" value="1"/>
</dbReference>
<keyword evidence="5" id="KW-0732">Signal</keyword>
<dbReference type="InterPro" id="IPR050612">
    <property type="entry name" value="Prok_Mopterin_Oxidored"/>
</dbReference>
<evidence type="ECO:0000256" key="9">
    <source>
        <dbReference type="SAM" id="MobiDB-lite"/>
    </source>
</evidence>
<reference evidence="12" key="1">
    <citation type="submission" date="2022-08" db="EMBL/GenBank/DDBJ databases">
        <title>Draft genome sequencing of Roseisolibacter agri AW1220.</title>
        <authorList>
            <person name="Tobiishi Y."/>
            <person name="Tonouchi A."/>
        </authorList>
    </citation>
    <scope>NUCLEOTIDE SEQUENCE</scope>
    <source>
        <strain evidence="12">AW1220</strain>
    </source>
</reference>
<protein>
    <submittedName>
        <fullName evidence="12">Molybdopterin oxidoreductase iron-sulfur-binding subunit</fullName>
    </submittedName>
</protein>